<protein>
    <submittedName>
        <fullName evidence="7">Very short patch repair endonuclease</fullName>
    </submittedName>
</protein>
<evidence type="ECO:0000313" key="7">
    <source>
        <dbReference type="EMBL" id="GEL01854.1"/>
    </source>
</evidence>
<name>A0A511BQE0_9PROT</name>
<evidence type="ECO:0000256" key="3">
    <source>
        <dbReference type="ARBA" id="ARBA00022763"/>
    </source>
</evidence>
<dbReference type="EMBL" id="BJVC01000002">
    <property type="protein sequence ID" value="GEL01854.1"/>
    <property type="molecule type" value="Genomic_DNA"/>
</dbReference>
<dbReference type="GO" id="GO:0016787">
    <property type="term" value="F:hydrolase activity"/>
    <property type="evidence" value="ECO:0007669"/>
    <property type="project" value="UniProtKB-KW"/>
</dbReference>
<dbReference type="CDD" id="cd00221">
    <property type="entry name" value="Vsr"/>
    <property type="match status" value="1"/>
</dbReference>
<sequence length="141" mass="16314">MSGIRGRNTKPEIMLRKALHAQGFRFRIHDRTLPGRPDIVLPKWKAVILVQGCFWHGHDCSLFRMPSTRQEFWCEKIEGNRARDARNREKLIGQGWRVFEVWECAMKGPERLNPEQVIEMAASWLREGASTGILRGATAQM</sequence>
<evidence type="ECO:0000256" key="4">
    <source>
        <dbReference type="ARBA" id="ARBA00022801"/>
    </source>
</evidence>
<organism evidence="7 8">
    <name type="scientific">Swaminathania salitolerans</name>
    <dbReference type="NCBI Taxonomy" id="182838"/>
    <lineage>
        <taxon>Bacteria</taxon>
        <taxon>Pseudomonadati</taxon>
        <taxon>Pseudomonadota</taxon>
        <taxon>Alphaproteobacteria</taxon>
        <taxon>Acetobacterales</taxon>
        <taxon>Acetobacteraceae</taxon>
        <taxon>Swaminathania</taxon>
    </lineage>
</organism>
<dbReference type="Proteomes" id="UP000321405">
    <property type="component" value="Unassembled WGS sequence"/>
</dbReference>
<evidence type="ECO:0000256" key="6">
    <source>
        <dbReference type="ARBA" id="ARBA00029466"/>
    </source>
</evidence>
<dbReference type="Pfam" id="PF03852">
    <property type="entry name" value="Vsr"/>
    <property type="match status" value="1"/>
</dbReference>
<dbReference type="Gene3D" id="3.40.960.10">
    <property type="entry name" value="VSR Endonuclease"/>
    <property type="match status" value="1"/>
</dbReference>
<comment type="similarity">
    <text evidence="6">Belongs to the Vsr family.</text>
</comment>
<keyword evidence="2 7" id="KW-0255">Endonuclease</keyword>
<dbReference type="GO" id="GO:0004519">
    <property type="term" value="F:endonuclease activity"/>
    <property type="evidence" value="ECO:0007669"/>
    <property type="project" value="UniProtKB-KW"/>
</dbReference>
<keyword evidence="8" id="KW-1185">Reference proteome</keyword>
<accession>A0A511BQE0</accession>
<gene>
    <name evidence="7" type="ORF">SSA02_10170</name>
</gene>
<dbReference type="SUPFAM" id="SSF52980">
    <property type="entry name" value="Restriction endonuclease-like"/>
    <property type="match status" value="1"/>
</dbReference>
<dbReference type="GO" id="GO:0006298">
    <property type="term" value="P:mismatch repair"/>
    <property type="evidence" value="ECO:0007669"/>
    <property type="project" value="InterPro"/>
</dbReference>
<evidence type="ECO:0000256" key="5">
    <source>
        <dbReference type="ARBA" id="ARBA00023204"/>
    </source>
</evidence>
<comment type="caution">
    <text evidence="7">The sequence shown here is derived from an EMBL/GenBank/DDBJ whole genome shotgun (WGS) entry which is preliminary data.</text>
</comment>
<keyword evidence="4" id="KW-0378">Hydrolase</keyword>
<dbReference type="NCBIfam" id="TIGR00632">
    <property type="entry name" value="vsr"/>
    <property type="match status" value="1"/>
</dbReference>
<evidence type="ECO:0000256" key="1">
    <source>
        <dbReference type="ARBA" id="ARBA00022722"/>
    </source>
</evidence>
<dbReference type="InterPro" id="IPR004603">
    <property type="entry name" value="DNA_mismatch_endonuc_vsr"/>
</dbReference>
<evidence type="ECO:0000256" key="2">
    <source>
        <dbReference type="ARBA" id="ARBA00022759"/>
    </source>
</evidence>
<dbReference type="InterPro" id="IPR011335">
    <property type="entry name" value="Restrct_endonuc-II-like"/>
</dbReference>
<dbReference type="AlphaFoldDB" id="A0A511BQE0"/>
<evidence type="ECO:0000313" key="8">
    <source>
        <dbReference type="Proteomes" id="UP000321405"/>
    </source>
</evidence>
<keyword evidence="3" id="KW-0227">DNA damage</keyword>
<keyword evidence="5" id="KW-0234">DNA repair</keyword>
<keyword evidence="1" id="KW-0540">Nuclease</keyword>
<reference evidence="7 8" key="1">
    <citation type="submission" date="2019-07" db="EMBL/GenBank/DDBJ databases">
        <title>Whole genome shotgun sequence of Swaminathania salitolerans NBRC 104436.</title>
        <authorList>
            <person name="Hosoyama A."/>
            <person name="Uohara A."/>
            <person name="Ohji S."/>
            <person name="Ichikawa N."/>
        </authorList>
    </citation>
    <scope>NUCLEOTIDE SEQUENCE [LARGE SCALE GENOMIC DNA]</scope>
    <source>
        <strain evidence="7 8">NBRC 104436</strain>
    </source>
</reference>
<proteinExistence type="inferred from homology"/>